<protein>
    <submittedName>
        <fullName evidence="8">Nitrate/nitrite transporter NarK</fullName>
    </submittedName>
</protein>
<dbReference type="EMBL" id="SORF01000008">
    <property type="protein sequence ID" value="TDY45331.1"/>
    <property type="molecule type" value="Genomic_DNA"/>
</dbReference>
<feature type="transmembrane region" description="Helical" evidence="6">
    <location>
        <begin position="120"/>
        <end position="137"/>
    </location>
</feature>
<evidence type="ECO:0000259" key="7">
    <source>
        <dbReference type="PROSITE" id="PS50850"/>
    </source>
</evidence>
<keyword evidence="5 6" id="KW-0472">Membrane</keyword>
<keyword evidence="2" id="KW-0813">Transport</keyword>
<feature type="transmembrane region" description="Helical" evidence="6">
    <location>
        <begin position="272"/>
        <end position="293"/>
    </location>
</feature>
<evidence type="ECO:0000256" key="4">
    <source>
        <dbReference type="ARBA" id="ARBA00022989"/>
    </source>
</evidence>
<gene>
    <name evidence="8" type="ORF">C7445_108156</name>
</gene>
<dbReference type="GO" id="GO:0035435">
    <property type="term" value="P:phosphate ion transmembrane transport"/>
    <property type="evidence" value="ECO:0007669"/>
    <property type="project" value="TreeGrafter"/>
</dbReference>
<organism evidence="8 9">
    <name type="scientific">Alicyclobacillus sacchari</name>
    <dbReference type="NCBI Taxonomy" id="392010"/>
    <lineage>
        <taxon>Bacteria</taxon>
        <taxon>Bacillati</taxon>
        <taxon>Bacillota</taxon>
        <taxon>Bacilli</taxon>
        <taxon>Bacillales</taxon>
        <taxon>Alicyclobacillaceae</taxon>
        <taxon>Alicyclobacillus</taxon>
    </lineage>
</organism>
<dbReference type="Proteomes" id="UP000294581">
    <property type="component" value="Unassembled WGS sequence"/>
</dbReference>
<comment type="subcellular location">
    <subcellularLocation>
        <location evidence="1">Cell membrane</location>
        <topology evidence="1">Multi-pass membrane protein</topology>
    </subcellularLocation>
</comment>
<dbReference type="PROSITE" id="PS50850">
    <property type="entry name" value="MFS"/>
    <property type="match status" value="1"/>
</dbReference>
<reference evidence="8 9" key="1">
    <citation type="submission" date="2019-03" db="EMBL/GenBank/DDBJ databases">
        <title>Genomic Encyclopedia of Type Strains, Phase IV (KMG-IV): sequencing the most valuable type-strain genomes for metagenomic binning, comparative biology and taxonomic classification.</title>
        <authorList>
            <person name="Goeker M."/>
        </authorList>
    </citation>
    <scope>NUCLEOTIDE SEQUENCE [LARGE SCALE GENOMIC DNA]</scope>
    <source>
        <strain evidence="8 9">DSM 17974</strain>
    </source>
</reference>
<sequence>MALLLFFLWGSGNLNRQESRYRWAVFFAVLLAYYLIVSQRTAPGLITNQLMHTFHISAATIGLMGSLQFLAYAVLQIPVGLLSDRFGPNRFLVIGAFLDGLGTLLYSISGNEYMLMGSRFLVGMGDATIFVNFVAVVNQWFQAREFISLLGIIGVAAGLGSLTATVPYALWISAAGWRVPFFAVGLVIIACAMLLYVVLIAKPKRMFDEHPGASGSRLRPHDHVAATLRRMFSTRQAWATAMCHFGLVGTYVGFIGSWGVPYFMQVFGLSRAAASSLLMCGLFGAMAGGPVTSALATRFGMTKRIYTFVHAITFLSWLIWFLIGDRPPLWSIIVLLVLIGFGNGGSSLTFAVVRDSFPIEMVGVVSGFSNMGGFVSAVLLPSLFGYVLGLFPLHTLSLGYHYGLLIPALFSLVGFVGVRLIRQPMYMEAGTHVSV</sequence>
<dbReference type="InterPro" id="IPR051337">
    <property type="entry name" value="OPA_Antiporter"/>
</dbReference>
<feature type="transmembrane region" description="Helical" evidence="6">
    <location>
        <begin position="399"/>
        <end position="418"/>
    </location>
</feature>
<dbReference type="Pfam" id="PF07690">
    <property type="entry name" value="MFS_1"/>
    <property type="match status" value="1"/>
</dbReference>
<feature type="transmembrane region" description="Helical" evidence="6">
    <location>
        <begin position="91"/>
        <end position="108"/>
    </location>
</feature>
<proteinExistence type="predicted"/>
<dbReference type="PANTHER" id="PTHR43826:SF3">
    <property type="entry name" value="GLUCOSE-6-PHOSPHATE EXCHANGER SLC37A4"/>
    <property type="match status" value="1"/>
</dbReference>
<feature type="domain" description="Major facilitator superfamily (MFS) profile" evidence="7">
    <location>
        <begin position="25"/>
        <end position="426"/>
    </location>
</feature>
<name>A0A4R8LNI5_9BACL</name>
<dbReference type="Gene3D" id="1.20.1250.20">
    <property type="entry name" value="MFS general substrate transporter like domains"/>
    <property type="match status" value="2"/>
</dbReference>
<dbReference type="InterPro" id="IPR011701">
    <property type="entry name" value="MFS"/>
</dbReference>
<evidence type="ECO:0000256" key="5">
    <source>
        <dbReference type="ARBA" id="ARBA00023136"/>
    </source>
</evidence>
<keyword evidence="9" id="KW-1185">Reference proteome</keyword>
<feature type="transmembrane region" description="Helical" evidence="6">
    <location>
        <begin position="237"/>
        <end position="260"/>
    </location>
</feature>
<keyword evidence="3 6" id="KW-0812">Transmembrane</keyword>
<evidence type="ECO:0000256" key="3">
    <source>
        <dbReference type="ARBA" id="ARBA00022692"/>
    </source>
</evidence>
<evidence type="ECO:0000256" key="1">
    <source>
        <dbReference type="ARBA" id="ARBA00004651"/>
    </source>
</evidence>
<accession>A0A4R8LNI5</accession>
<dbReference type="SUPFAM" id="SSF103473">
    <property type="entry name" value="MFS general substrate transporter"/>
    <property type="match status" value="1"/>
</dbReference>
<dbReference type="AlphaFoldDB" id="A0A4R8LNI5"/>
<feature type="transmembrane region" description="Helical" evidence="6">
    <location>
        <begin position="305"/>
        <end position="323"/>
    </location>
</feature>
<evidence type="ECO:0000313" key="9">
    <source>
        <dbReference type="Proteomes" id="UP000294581"/>
    </source>
</evidence>
<evidence type="ECO:0000256" key="6">
    <source>
        <dbReference type="SAM" id="Phobius"/>
    </source>
</evidence>
<feature type="transmembrane region" description="Helical" evidence="6">
    <location>
        <begin position="21"/>
        <end position="36"/>
    </location>
</feature>
<evidence type="ECO:0000256" key="2">
    <source>
        <dbReference type="ARBA" id="ARBA00022448"/>
    </source>
</evidence>
<feature type="transmembrane region" description="Helical" evidence="6">
    <location>
        <begin position="149"/>
        <end position="171"/>
    </location>
</feature>
<dbReference type="GO" id="GO:0005886">
    <property type="term" value="C:plasma membrane"/>
    <property type="evidence" value="ECO:0007669"/>
    <property type="project" value="UniProtKB-SubCell"/>
</dbReference>
<feature type="transmembrane region" description="Helical" evidence="6">
    <location>
        <begin position="177"/>
        <end position="199"/>
    </location>
</feature>
<keyword evidence="4 6" id="KW-1133">Transmembrane helix</keyword>
<feature type="transmembrane region" description="Helical" evidence="6">
    <location>
        <begin position="329"/>
        <end position="353"/>
    </location>
</feature>
<comment type="caution">
    <text evidence="8">The sequence shown here is derived from an EMBL/GenBank/DDBJ whole genome shotgun (WGS) entry which is preliminary data.</text>
</comment>
<dbReference type="GO" id="GO:0061513">
    <property type="term" value="F:glucose 6-phosphate:phosphate antiporter activity"/>
    <property type="evidence" value="ECO:0007669"/>
    <property type="project" value="TreeGrafter"/>
</dbReference>
<dbReference type="PANTHER" id="PTHR43826">
    <property type="entry name" value="GLUCOSE-6-PHOSPHATE EXCHANGER SLC37A4"/>
    <property type="match status" value="1"/>
</dbReference>
<dbReference type="InterPro" id="IPR036259">
    <property type="entry name" value="MFS_trans_sf"/>
</dbReference>
<feature type="transmembrane region" description="Helical" evidence="6">
    <location>
        <begin position="56"/>
        <end position="79"/>
    </location>
</feature>
<evidence type="ECO:0000313" key="8">
    <source>
        <dbReference type="EMBL" id="TDY45331.1"/>
    </source>
</evidence>
<dbReference type="InterPro" id="IPR020846">
    <property type="entry name" value="MFS_dom"/>
</dbReference>